<feature type="non-terminal residue" evidence="1">
    <location>
        <position position="1"/>
    </location>
</feature>
<organism evidence="1 2">
    <name type="scientific">Caballeronia udeis</name>
    <dbReference type="NCBI Taxonomy" id="1232866"/>
    <lineage>
        <taxon>Bacteria</taxon>
        <taxon>Pseudomonadati</taxon>
        <taxon>Pseudomonadota</taxon>
        <taxon>Betaproteobacteria</taxon>
        <taxon>Burkholderiales</taxon>
        <taxon>Burkholderiaceae</taxon>
        <taxon>Caballeronia</taxon>
    </lineage>
</organism>
<accession>A0ABW8MZD0</accession>
<name>A0ABW8MZD0_9BURK</name>
<dbReference type="EMBL" id="JBIYDN010000100">
    <property type="protein sequence ID" value="MFK4449103.1"/>
    <property type="molecule type" value="Genomic_DNA"/>
</dbReference>
<proteinExistence type="predicted"/>
<protein>
    <submittedName>
        <fullName evidence="1">Uncharacterized protein</fullName>
    </submittedName>
</protein>
<dbReference type="Proteomes" id="UP001620514">
    <property type="component" value="Unassembled WGS sequence"/>
</dbReference>
<keyword evidence="2" id="KW-1185">Reference proteome</keyword>
<sequence>LEGDMFRRSAVRMLRRIGHHSYQLSTAMIE</sequence>
<evidence type="ECO:0000313" key="2">
    <source>
        <dbReference type="Proteomes" id="UP001620514"/>
    </source>
</evidence>
<gene>
    <name evidence="1" type="ORF">ABH943_009152</name>
</gene>
<comment type="caution">
    <text evidence="1">The sequence shown here is derived from an EMBL/GenBank/DDBJ whole genome shotgun (WGS) entry which is preliminary data.</text>
</comment>
<evidence type="ECO:0000313" key="1">
    <source>
        <dbReference type="EMBL" id="MFK4449103.1"/>
    </source>
</evidence>
<reference evidence="1 2" key="1">
    <citation type="submission" date="2024-10" db="EMBL/GenBank/DDBJ databases">
        <authorList>
            <person name="Deangelis K."/>
            <person name="Huntemann M."/>
            <person name="Clum A."/>
            <person name="Wang J."/>
            <person name="Palaniappan K."/>
            <person name="Ritter S."/>
            <person name="Chen I.-M."/>
            <person name="Stamatis D."/>
            <person name="Reddy T."/>
            <person name="O'Malley R."/>
            <person name="Daum C."/>
            <person name="Ng V."/>
            <person name="Ivanova N."/>
            <person name="Kyrpides N."/>
            <person name="Woyke T."/>
        </authorList>
    </citation>
    <scope>NUCLEOTIDE SEQUENCE [LARGE SCALE GENOMIC DNA]</scope>
    <source>
        <strain evidence="1 2">GAS97</strain>
    </source>
</reference>
<reference evidence="1 2" key="2">
    <citation type="submission" date="2024-11" db="EMBL/GenBank/DDBJ databases">
        <title>Using genomics to understand microbial adaptation to soil warming.</title>
        <authorList>
            <person name="Deangelis K.M. PhD."/>
        </authorList>
    </citation>
    <scope>NUCLEOTIDE SEQUENCE [LARGE SCALE GENOMIC DNA]</scope>
    <source>
        <strain evidence="1 2">GAS97</strain>
    </source>
</reference>